<evidence type="ECO:0000313" key="2">
    <source>
        <dbReference type="EMBL" id="VDN87452.1"/>
    </source>
</evidence>
<protein>
    <submittedName>
        <fullName evidence="4">Neur_chan_memb domain-containing protein</fullName>
    </submittedName>
</protein>
<keyword evidence="1" id="KW-1133">Transmembrane helix</keyword>
<keyword evidence="1" id="KW-0812">Transmembrane</keyword>
<name>A0A0N4TDL5_BRUPA</name>
<reference evidence="4" key="1">
    <citation type="submission" date="2017-02" db="UniProtKB">
        <authorList>
            <consortium name="WormBaseParasite"/>
        </authorList>
    </citation>
    <scope>IDENTIFICATION</scope>
</reference>
<evidence type="ECO:0000313" key="3">
    <source>
        <dbReference type="Proteomes" id="UP000278627"/>
    </source>
</evidence>
<evidence type="ECO:0000256" key="1">
    <source>
        <dbReference type="SAM" id="Phobius"/>
    </source>
</evidence>
<accession>A0A0N4TDL5</accession>
<organism evidence="4">
    <name type="scientific">Brugia pahangi</name>
    <name type="common">Filarial nematode worm</name>
    <dbReference type="NCBI Taxonomy" id="6280"/>
    <lineage>
        <taxon>Eukaryota</taxon>
        <taxon>Metazoa</taxon>
        <taxon>Ecdysozoa</taxon>
        <taxon>Nematoda</taxon>
        <taxon>Chromadorea</taxon>
        <taxon>Rhabditida</taxon>
        <taxon>Spirurina</taxon>
        <taxon>Spiruromorpha</taxon>
        <taxon>Filarioidea</taxon>
        <taxon>Onchocercidae</taxon>
        <taxon>Brugia</taxon>
    </lineage>
</organism>
<sequence>MCCHQVVTDGDIFTFNWKTFLLITIPYTLSSPNSVIFTAALIMQLSLKPLAEKEMERLWSDTTLMIVFSSVNWNLLDSGNEIHPYQ</sequence>
<keyword evidence="3" id="KW-1185">Reference proteome</keyword>
<gene>
    <name evidence="2" type="ORF">BPAG_LOCUS6266</name>
</gene>
<dbReference type="AlphaFoldDB" id="A0A0N4TDL5"/>
<dbReference type="EMBL" id="UZAD01005475">
    <property type="protein sequence ID" value="VDN87452.1"/>
    <property type="molecule type" value="Genomic_DNA"/>
</dbReference>
<proteinExistence type="predicted"/>
<evidence type="ECO:0000313" key="4">
    <source>
        <dbReference type="WBParaSite" id="BPAG_0000630301-mRNA-1"/>
    </source>
</evidence>
<dbReference type="Proteomes" id="UP000278627">
    <property type="component" value="Unassembled WGS sequence"/>
</dbReference>
<keyword evidence="1" id="KW-0472">Membrane</keyword>
<reference evidence="2 3" key="2">
    <citation type="submission" date="2018-11" db="EMBL/GenBank/DDBJ databases">
        <authorList>
            <consortium name="Pathogen Informatics"/>
        </authorList>
    </citation>
    <scope>NUCLEOTIDE SEQUENCE [LARGE SCALE GENOMIC DNA]</scope>
</reference>
<feature type="transmembrane region" description="Helical" evidence="1">
    <location>
        <begin position="20"/>
        <end position="46"/>
    </location>
</feature>
<dbReference type="WBParaSite" id="BPAG_0000630301-mRNA-1">
    <property type="protein sequence ID" value="BPAG_0000630301-mRNA-1"/>
    <property type="gene ID" value="BPAG_0000630301"/>
</dbReference>